<dbReference type="EMBL" id="JBHLUH010000039">
    <property type="protein sequence ID" value="MFC0529782.1"/>
    <property type="molecule type" value="Genomic_DNA"/>
</dbReference>
<evidence type="ECO:0000313" key="1">
    <source>
        <dbReference type="EMBL" id="MFC0529782.1"/>
    </source>
</evidence>
<dbReference type="Proteomes" id="UP001589867">
    <property type="component" value="Unassembled WGS sequence"/>
</dbReference>
<accession>A0ABV6M512</accession>
<evidence type="ECO:0008006" key="3">
    <source>
        <dbReference type="Google" id="ProtNLM"/>
    </source>
</evidence>
<evidence type="ECO:0000313" key="2">
    <source>
        <dbReference type="Proteomes" id="UP001589867"/>
    </source>
</evidence>
<gene>
    <name evidence="1" type="ORF">ACFFIA_19165</name>
</gene>
<organism evidence="1 2">
    <name type="scientific">Phytohabitans kaempferiae</name>
    <dbReference type="NCBI Taxonomy" id="1620943"/>
    <lineage>
        <taxon>Bacteria</taxon>
        <taxon>Bacillati</taxon>
        <taxon>Actinomycetota</taxon>
        <taxon>Actinomycetes</taxon>
        <taxon>Micromonosporales</taxon>
        <taxon>Micromonosporaceae</taxon>
    </lineage>
</organism>
<dbReference type="RefSeq" id="WP_377252844.1">
    <property type="nucleotide sequence ID" value="NZ_JBHLUH010000039.1"/>
</dbReference>
<protein>
    <recommendedName>
        <fullName evidence="3">DUF222 domain-containing protein</fullName>
    </recommendedName>
</protein>
<keyword evidence="2" id="KW-1185">Reference proteome</keyword>
<name>A0ABV6M512_9ACTN</name>
<sequence length="178" mass="19699">MRSADAEGLRGLGEKSQSEIRRWLRENQPGPGNGRAFWWEGLATRALHEVYRAEDDQARRAYASVVKAVTDEAVDLAVTSPLDGAIRVANLAAFLGERGRGLFDADEIVKACLAHIELPFDVALKQAHDWRTLPRPQILALRRAKNLVSACAPLGDRLTDPVLAAELARWTAQRDRLP</sequence>
<comment type="caution">
    <text evidence="1">The sequence shown here is derived from an EMBL/GenBank/DDBJ whole genome shotgun (WGS) entry which is preliminary data.</text>
</comment>
<proteinExistence type="predicted"/>
<reference evidence="1 2" key="1">
    <citation type="submission" date="2024-09" db="EMBL/GenBank/DDBJ databases">
        <authorList>
            <person name="Sun Q."/>
            <person name="Mori K."/>
        </authorList>
    </citation>
    <scope>NUCLEOTIDE SEQUENCE [LARGE SCALE GENOMIC DNA]</scope>
    <source>
        <strain evidence="1 2">TBRC 3947</strain>
    </source>
</reference>